<evidence type="ECO:0000313" key="1">
    <source>
        <dbReference type="EMBL" id="CAK5057505.1"/>
    </source>
</evidence>
<comment type="caution">
    <text evidence="1">The sequence shown here is derived from an EMBL/GenBank/DDBJ whole genome shotgun (WGS) entry which is preliminary data.</text>
</comment>
<protein>
    <submittedName>
        <fullName evidence="1">Uncharacterized protein</fullName>
    </submittedName>
</protein>
<sequence length="103" mass="11413">MLISVGGYIVNLAVYQAVFRLIINEIFDPILLWQLAFVAGVLLNIGGASNAIVLYFTSTEYRKAFEKNLTNLAKLFGVKVSIKVTKVSPMLPTSSQKKNFNNN</sequence>
<keyword evidence="2" id="KW-1185">Reference proteome</keyword>
<dbReference type="Proteomes" id="UP001497535">
    <property type="component" value="Unassembled WGS sequence"/>
</dbReference>
<name>A0ACB0YQM7_MELEN</name>
<reference evidence="1" key="1">
    <citation type="submission" date="2023-11" db="EMBL/GenBank/DDBJ databases">
        <authorList>
            <person name="Poullet M."/>
        </authorList>
    </citation>
    <scope>NUCLEOTIDE SEQUENCE</scope>
    <source>
        <strain evidence="1">E1834</strain>
    </source>
</reference>
<gene>
    <name evidence="1" type="ORF">MENTE1834_LOCUS15219</name>
</gene>
<proteinExistence type="predicted"/>
<dbReference type="EMBL" id="CAVMJV010000016">
    <property type="protein sequence ID" value="CAK5057505.1"/>
    <property type="molecule type" value="Genomic_DNA"/>
</dbReference>
<organism evidence="1 2">
    <name type="scientific">Meloidogyne enterolobii</name>
    <name type="common">Root-knot nematode worm</name>
    <name type="synonym">Meloidogyne mayaguensis</name>
    <dbReference type="NCBI Taxonomy" id="390850"/>
    <lineage>
        <taxon>Eukaryota</taxon>
        <taxon>Metazoa</taxon>
        <taxon>Ecdysozoa</taxon>
        <taxon>Nematoda</taxon>
        <taxon>Chromadorea</taxon>
        <taxon>Rhabditida</taxon>
        <taxon>Tylenchina</taxon>
        <taxon>Tylenchomorpha</taxon>
        <taxon>Tylenchoidea</taxon>
        <taxon>Meloidogynidae</taxon>
        <taxon>Meloidogyninae</taxon>
        <taxon>Meloidogyne</taxon>
    </lineage>
</organism>
<accession>A0ACB0YQM7</accession>
<evidence type="ECO:0000313" key="2">
    <source>
        <dbReference type="Proteomes" id="UP001497535"/>
    </source>
</evidence>